<feature type="compositionally biased region" description="Polar residues" evidence="3">
    <location>
        <begin position="178"/>
        <end position="189"/>
    </location>
</feature>
<evidence type="ECO:0000313" key="6">
    <source>
        <dbReference type="Proteomes" id="UP000668214"/>
    </source>
</evidence>
<dbReference type="PROSITE" id="PS51138">
    <property type="entry name" value="ENT"/>
    <property type="match status" value="1"/>
</dbReference>
<name>A0A836F5L7_9HYME</name>
<feature type="region of interest" description="Disordered" evidence="3">
    <location>
        <begin position="338"/>
        <end position="380"/>
    </location>
</feature>
<evidence type="ECO:0000256" key="2">
    <source>
        <dbReference type="ARBA" id="ARBA00023242"/>
    </source>
</evidence>
<dbReference type="SUPFAM" id="SSF158639">
    <property type="entry name" value="ENT-like"/>
    <property type="match status" value="1"/>
</dbReference>
<reference evidence="5" key="1">
    <citation type="submission" date="2020-02" db="EMBL/GenBank/DDBJ databases">
        <title>Relaxed selection underlies rapid genomic changes in the transitions from sociality to social parasitism in ants.</title>
        <authorList>
            <person name="Bi X."/>
        </authorList>
    </citation>
    <scope>NUCLEOTIDE SEQUENCE</scope>
    <source>
        <strain evidence="5">BGI-DK2014c</strain>
        <tissue evidence="5">Whole body</tissue>
    </source>
</reference>
<comment type="caution">
    <text evidence="5">The sequence shown here is derived from an EMBL/GenBank/DDBJ whole genome shotgun (WGS) entry which is preliminary data.</text>
</comment>
<accession>A0A836F5L7</accession>
<gene>
    <name evidence="5" type="primary">Emsy</name>
    <name evidence="5" type="ORF">G6Z78_0001035</name>
</gene>
<feature type="region of interest" description="Disordered" evidence="3">
    <location>
        <begin position="616"/>
        <end position="645"/>
    </location>
</feature>
<dbReference type="GO" id="GO:0005654">
    <property type="term" value="C:nucleoplasm"/>
    <property type="evidence" value="ECO:0007669"/>
    <property type="project" value="TreeGrafter"/>
</dbReference>
<keyword evidence="2" id="KW-0539">Nucleus</keyword>
<dbReference type="Proteomes" id="UP000668214">
    <property type="component" value="Unassembled WGS sequence"/>
</dbReference>
<organism evidence="5 6">
    <name type="scientific">Pseudoatta argentina</name>
    <dbReference type="NCBI Taxonomy" id="621737"/>
    <lineage>
        <taxon>Eukaryota</taxon>
        <taxon>Metazoa</taxon>
        <taxon>Ecdysozoa</taxon>
        <taxon>Arthropoda</taxon>
        <taxon>Hexapoda</taxon>
        <taxon>Insecta</taxon>
        <taxon>Pterygota</taxon>
        <taxon>Neoptera</taxon>
        <taxon>Endopterygota</taxon>
        <taxon>Hymenoptera</taxon>
        <taxon>Apocrita</taxon>
        <taxon>Aculeata</taxon>
        <taxon>Formicoidea</taxon>
        <taxon>Formicidae</taxon>
        <taxon>Myrmicinae</taxon>
        <taxon>Pseudoatta</taxon>
    </lineage>
</organism>
<feature type="non-terminal residue" evidence="5">
    <location>
        <position position="728"/>
    </location>
</feature>
<feature type="compositionally biased region" description="Basic and acidic residues" evidence="3">
    <location>
        <begin position="193"/>
        <end position="209"/>
    </location>
</feature>
<dbReference type="GO" id="GO:0006355">
    <property type="term" value="P:regulation of DNA-templated transcription"/>
    <property type="evidence" value="ECO:0007669"/>
    <property type="project" value="InterPro"/>
</dbReference>
<dbReference type="InterPro" id="IPR036142">
    <property type="entry name" value="ENT_dom-like_sf"/>
</dbReference>
<dbReference type="AlphaFoldDB" id="A0A836F5L7"/>
<evidence type="ECO:0000256" key="1">
    <source>
        <dbReference type="ARBA" id="ARBA00004123"/>
    </source>
</evidence>
<feature type="compositionally biased region" description="Polar residues" evidence="3">
    <location>
        <begin position="616"/>
        <end position="628"/>
    </location>
</feature>
<proteinExistence type="predicted"/>
<feature type="compositionally biased region" description="Low complexity" evidence="3">
    <location>
        <begin position="357"/>
        <end position="373"/>
    </location>
</feature>
<dbReference type="InterPro" id="IPR005491">
    <property type="entry name" value="ENT_dom"/>
</dbReference>
<evidence type="ECO:0000256" key="3">
    <source>
        <dbReference type="SAM" id="MobiDB-lite"/>
    </source>
</evidence>
<feature type="compositionally biased region" description="Polar residues" evidence="3">
    <location>
        <begin position="342"/>
        <end position="356"/>
    </location>
</feature>
<feature type="region of interest" description="Disordered" evidence="3">
    <location>
        <begin position="173"/>
        <end position="226"/>
    </location>
</feature>
<dbReference type="Pfam" id="PF03735">
    <property type="entry name" value="ENT"/>
    <property type="match status" value="1"/>
</dbReference>
<comment type="subcellular location">
    <subcellularLocation>
        <location evidence="1">Nucleus</location>
    </subcellularLocation>
</comment>
<protein>
    <submittedName>
        <fullName evidence="5">EMSY protein</fullName>
    </submittedName>
</protein>
<evidence type="ECO:0000313" key="5">
    <source>
        <dbReference type="EMBL" id="KAG5318294.1"/>
    </source>
</evidence>
<dbReference type="EMBL" id="JAANIA010001953">
    <property type="protein sequence ID" value="KAG5318294.1"/>
    <property type="molecule type" value="Genomic_DNA"/>
</dbReference>
<dbReference type="PANTHER" id="PTHR16500:SF3">
    <property type="entry name" value="BRCA2-INTERACTING TRANSCRIPTIONAL REPRESSOR EMSY"/>
    <property type="match status" value="1"/>
</dbReference>
<dbReference type="InterPro" id="IPR033482">
    <property type="entry name" value="EMSY"/>
</dbReference>
<dbReference type="SMART" id="SM01191">
    <property type="entry name" value="ENT"/>
    <property type="match status" value="1"/>
</dbReference>
<dbReference type="Gene3D" id="1.10.1240.40">
    <property type="entry name" value="ENT domain"/>
    <property type="match status" value="1"/>
</dbReference>
<feature type="region of interest" description="Disordered" evidence="3">
    <location>
        <begin position="705"/>
        <end position="728"/>
    </location>
</feature>
<dbReference type="PANTHER" id="PTHR16500">
    <property type="entry name" value="BRCA2-INTERACTING TRANSCRIPTIONAL REPRESSOR EMSY"/>
    <property type="match status" value="1"/>
</dbReference>
<sequence>MWPMRSEMTRDECRKCLRCLELDAYGSMVSVLRAQGPFTNEKQKLLQELAKVLHISNERHRAEIRRAVNDEKLATIAEQLNGPNTGIDWTLEGRRSIPLLPRLKARSAFTTLANSLSFTTAIANNKEPDRCNIVRQSENSTVLTAAETESHPSIEMGESLSVDSKLNSLDIEDDLDNGKTSQENSNLIENETIDNKDVLDKVTEKSKESSRKRKSPSPLPMAPPNKVLVISEPSNHILRTSENKQSQVLQVTKHQNFALIKVDETSDDSVESTTVSEHPSECTTVSLNKHVVTNTVVTSVCTNHVSNPKMAVSTDQNKINTKVVPAISSCILSIKKVHSSKDTQPQDSTNGTQKTQPDNINSILSDNISSNPSTTKNSMTLCDPIMQNYTRMTTRLTQSMPVYPGTTVSSGPGPPQVKQVPITLMCTKLPSEQIVTFDQSTAKTGIFPKKVINMPHYNTKLNKANVIVIQKAKSVTLSHAGKEVLGKVIMEGKNLCVTSQHNANSINVQPHHISLNNGDQTKTMLPTVNSPQNAESVKTNIKSGKTVVSVTRFRHDVQENKVLSQFFDSPAIVEAKTLIQDINACLPKEECNNDKNTIDRESSLKTDSMIISISEETQHRSVQSNSNNIEHRKNNDVKASINSQDTNLLESSKSLGSKEILVRPKQVHDNVEDDVRIEKSDENVDTLESTNKNLQSFQYLMDNDENNDLEKSSRSMETVNQMDEHDDS</sequence>
<feature type="non-terminal residue" evidence="5">
    <location>
        <position position="1"/>
    </location>
</feature>
<keyword evidence="6" id="KW-1185">Reference proteome</keyword>
<feature type="domain" description="ENT" evidence="4">
    <location>
        <begin position="13"/>
        <end position="97"/>
    </location>
</feature>
<evidence type="ECO:0000259" key="4">
    <source>
        <dbReference type="PROSITE" id="PS51138"/>
    </source>
</evidence>